<proteinExistence type="predicted"/>
<evidence type="ECO:0000313" key="2">
    <source>
        <dbReference type="Proteomes" id="UP001303046"/>
    </source>
</evidence>
<sequence>MLTAFTQKNPISRFEDSVRRKICGRASFFNYFDSYCSPNTFFYSAAQVRSIFGHHVVCALSSSCSLSRLEQRRTNFISGFVLK</sequence>
<keyword evidence="2" id="KW-1185">Reference proteome</keyword>
<comment type="caution">
    <text evidence="1">The sequence shown here is derived from an EMBL/GenBank/DDBJ whole genome shotgun (WGS) entry which is preliminary data.</text>
</comment>
<accession>A0ABR1DH91</accession>
<evidence type="ECO:0000313" key="1">
    <source>
        <dbReference type="EMBL" id="KAK6749848.1"/>
    </source>
</evidence>
<gene>
    <name evidence="1" type="primary">Necator_chrIV.g15372</name>
    <name evidence="1" type="ORF">RB195_002077</name>
</gene>
<organism evidence="1 2">
    <name type="scientific">Necator americanus</name>
    <name type="common">Human hookworm</name>
    <dbReference type="NCBI Taxonomy" id="51031"/>
    <lineage>
        <taxon>Eukaryota</taxon>
        <taxon>Metazoa</taxon>
        <taxon>Ecdysozoa</taxon>
        <taxon>Nematoda</taxon>
        <taxon>Chromadorea</taxon>
        <taxon>Rhabditida</taxon>
        <taxon>Rhabditina</taxon>
        <taxon>Rhabditomorpha</taxon>
        <taxon>Strongyloidea</taxon>
        <taxon>Ancylostomatidae</taxon>
        <taxon>Bunostominae</taxon>
        <taxon>Necator</taxon>
    </lineage>
</organism>
<name>A0ABR1DH91_NECAM</name>
<reference evidence="1 2" key="1">
    <citation type="submission" date="2023-08" db="EMBL/GenBank/DDBJ databases">
        <title>A Necator americanus chromosomal reference genome.</title>
        <authorList>
            <person name="Ilik V."/>
            <person name="Petrzelkova K.J."/>
            <person name="Pardy F."/>
            <person name="Fuh T."/>
            <person name="Niatou-Singa F.S."/>
            <person name="Gouil Q."/>
            <person name="Baker L."/>
            <person name="Ritchie M.E."/>
            <person name="Jex A.R."/>
            <person name="Gazzola D."/>
            <person name="Li H."/>
            <person name="Toshio Fujiwara R."/>
            <person name="Zhan B."/>
            <person name="Aroian R.V."/>
            <person name="Pafco B."/>
            <person name="Schwarz E.M."/>
        </authorList>
    </citation>
    <scope>NUCLEOTIDE SEQUENCE [LARGE SCALE GENOMIC DNA]</scope>
    <source>
        <strain evidence="1 2">Aroian</strain>
        <tissue evidence="1">Whole animal</tissue>
    </source>
</reference>
<dbReference type="Proteomes" id="UP001303046">
    <property type="component" value="Unassembled WGS sequence"/>
</dbReference>
<dbReference type="EMBL" id="JAVFWL010000004">
    <property type="protein sequence ID" value="KAK6749848.1"/>
    <property type="molecule type" value="Genomic_DNA"/>
</dbReference>
<protein>
    <submittedName>
        <fullName evidence="1">Uncharacterized protein</fullName>
    </submittedName>
</protein>